<evidence type="ECO:0000313" key="3">
    <source>
        <dbReference type="Proteomes" id="UP001150238"/>
    </source>
</evidence>
<accession>A0A9W9DNV2</accession>
<comment type="caution">
    <text evidence="2">The sequence shown here is derived from an EMBL/GenBank/DDBJ whole genome shotgun (WGS) entry which is preliminary data.</text>
</comment>
<protein>
    <submittedName>
        <fullName evidence="2">Uncharacterized protein</fullName>
    </submittedName>
</protein>
<feature type="region of interest" description="Disordered" evidence="1">
    <location>
        <begin position="155"/>
        <end position="229"/>
    </location>
</feature>
<dbReference type="AlphaFoldDB" id="A0A9W9DNV2"/>
<reference evidence="2" key="1">
    <citation type="submission" date="2022-08" db="EMBL/GenBank/DDBJ databases">
        <authorList>
            <consortium name="DOE Joint Genome Institute"/>
            <person name="Min B."/>
            <person name="Riley R."/>
            <person name="Sierra-Patev S."/>
            <person name="Naranjo-Ortiz M."/>
            <person name="Looney B."/>
            <person name="Konkel Z."/>
            <person name="Slot J.C."/>
            <person name="Sakamoto Y."/>
            <person name="Steenwyk J.L."/>
            <person name="Rokas A."/>
            <person name="Carro J."/>
            <person name="Camarero S."/>
            <person name="Ferreira P."/>
            <person name="Molpeceres G."/>
            <person name="Ruiz-Duenas F.J."/>
            <person name="Serrano A."/>
            <person name="Henrissat B."/>
            <person name="Drula E."/>
            <person name="Hughes K.W."/>
            <person name="Mata J.L."/>
            <person name="Ishikawa N.K."/>
            <person name="Vargas-Isla R."/>
            <person name="Ushijima S."/>
            <person name="Smith C.A."/>
            <person name="Ahrendt S."/>
            <person name="Andreopoulos W."/>
            <person name="He G."/>
            <person name="Labutti K."/>
            <person name="Lipzen A."/>
            <person name="Ng V."/>
            <person name="Sandor L."/>
            <person name="Barry K."/>
            <person name="Martinez A.T."/>
            <person name="Xiao Y."/>
            <person name="Gibbons J.G."/>
            <person name="Terashima K."/>
            <person name="Hibbett D.S."/>
            <person name="Grigoriev I.V."/>
        </authorList>
    </citation>
    <scope>NUCLEOTIDE SEQUENCE</scope>
    <source>
        <strain evidence="2">Sp2 HRB7682 ss15</strain>
    </source>
</reference>
<feature type="compositionally biased region" description="Low complexity" evidence="1">
    <location>
        <begin position="218"/>
        <end position="227"/>
    </location>
</feature>
<reference evidence="2" key="2">
    <citation type="journal article" date="2023" name="Proc. Natl. Acad. Sci. U.S.A.">
        <title>A global phylogenomic analysis of the shiitake genus Lentinula.</title>
        <authorList>
            <person name="Sierra-Patev S."/>
            <person name="Min B."/>
            <person name="Naranjo-Ortiz M."/>
            <person name="Looney B."/>
            <person name="Konkel Z."/>
            <person name="Slot J.C."/>
            <person name="Sakamoto Y."/>
            <person name="Steenwyk J.L."/>
            <person name="Rokas A."/>
            <person name="Carro J."/>
            <person name="Camarero S."/>
            <person name="Ferreira P."/>
            <person name="Molpeceres G."/>
            <person name="Ruiz-Duenas F.J."/>
            <person name="Serrano A."/>
            <person name="Henrissat B."/>
            <person name="Drula E."/>
            <person name="Hughes K.W."/>
            <person name="Mata J.L."/>
            <person name="Ishikawa N.K."/>
            <person name="Vargas-Isla R."/>
            <person name="Ushijima S."/>
            <person name="Smith C.A."/>
            <person name="Donoghue J."/>
            <person name="Ahrendt S."/>
            <person name="Andreopoulos W."/>
            <person name="He G."/>
            <person name="LaButti K."/>
            <person name="Lipzen A."/>
            <person name="Ng V."/>
            <person name="Riley R."/>
            <person name="Sandor L."/>
            <person name="Barry K."/>
            <person name="Martinez A.T."/>
            <person name="Xiao Y."/>
            <person name="Gibbons J.G."/>
            <person name="Terashima K."/>
            <person name="Grigoriev I.V."/>
            <person name="Hibbett D."/>
        </authorList>
    </citation>
    <scope>NUCLEOTIDE SEQUENCE</scope>
    <source>
        <strain evidence="2">Sp2 HRB7682 ss15</strain>
    </source>
</reference>
<dbReference type="EMBL" id="JANVFS010000017">
    <property type="protein sequence ID" value="KAJ4478845.1"/>
    <property type="molecule type" value="Genomic_DNA"/>
</dbReference>
<proteinExistence type="predicted"/>
<feature type="compositionally biased region" description="Basic and acidic residues" evidence="1">
    <location>
        <begin position="188"/>
        <end position="199"/>
    </location>
</feature>
<organism evidence="2 3">
    <name type="scientific">Lentinula lateritia</name>
    <dbReference type="NCBI Taxonomy" id="40482"/>
    <lineage>
        <taxon>Eukaryota</taxon>
        <taxon>Fungi</taxon>
        <taxon>Dikarya</taxon>
        <taxon>Basidiomycota</taxon>
        <taxon>Agaricomycotina</taxon>
        <taxon>Agaricomycetes</taxon>
        <taxon>Agaricomycetidae</taxon>
        <taxon>Agaricales</taxon>
        <taxon>Marasmiineae</taxon>
        <taxon>Omphalotaceae</taxon>
        <taxon>Lentinula</taxon>
    </lineage>
</organism>
<dbReference type="Proteomes" id="UP001150238">
    <property type="component" value="Unassembled WGS sequence"/>
</dbReference>
<sequence>MPTGSEIDGRLAVALKGVKEDIAETCGGIHGEMRALRGTVKNDVKIVSKEARDDGKAVRAELKGEIQRVTTVTKESLKEMQGQLRQETESKCNEQKKKAEAYTVKVEDVVKDLVARIEGGTREEAQVERMSERAREVMGYGAQRKRLGEDEMAYEGHSGKFPRGNGAESVHNMGGRGSEWSNDNRGSGQKDYRRNDSHTRGNYQQDQGYGAPLPRLAQPPASAPTAPARDKKELKLAIGVFQGQYATAGVGAQIALIAKLVPRSVIPGDIRRDEYRFGVLVMTFRSYNDRDAFTREWSAGYKNSLSKREGLKLRGMGEDF</sequence>
<gene>
    <name evidence="2" type="ORF">C8J55DRAFT_561212</name>
</gene>
<evidence type="ECO:0000313" key="2">
    <source>
        <dbReference type="EMBL" id="KAJ4478845.1"/>
    </source>
</evidence>
<name>A0A9W9DNV2_9AGAR</name>
<evidence type="ECO:0000256" key="1">
    <source>
        <dbReference type="SAM" id="MobiDB-lite"/>
    </source>
</evidence>